<protein>
    <submittedName>
        <fullName evidence="2">GIY-YIG nuclease family protein</fullName>
    </submittedName>
</protein>
<accession>A0ABU0WDJ2</accession>
<dbReference type="Pfam" id="PF01541">
    <property type="entry name" value="GIY-YIG"/>
    <property type="match status" value="1"/>
</dbReference>
<dbReference type="InterPro" id="IPR035901">
    <property type="entry name" value="GIY-YIG_endonuc_sf"/>
</dbReference>
<dbReference type="Gene3D" id="3.40.1440.10">
    <property type="entry name" value="GIY-YIG endonuclease"/>
    <property type="match status" value="1"/>
</dbReference>
<proteinExistence type="predicted"/>
<evidence type="ECO:0000259" key="1">
    <source>
        <dbReference type="Pfam" id="PF01541"/>
    </source>
</evidence>
<dbReference type="InterPro" id="IPR000305">
    <property type="entry name" value="GIY-YIG_endonuc"/>
</dbReference>
<evidence type="ECO:0000313" key="2">
    <source>
        <dbReference type="EMBL" id="MDQ2102267.1"/>
    </source>
</evidence>
<organism evidence="2 3">
    <name type="scientific">Azospirillum isscasi</name>
    <dbReference type="NCBI Taxonomy" id="3053926"/>
    <lineage>
        <taxon>Bacteria</taxon>
        <taxon>Pseudomonadati</taxon>
        <taxon>Pseudomonadota</taxon>
        <taxon>Alphaproteobacteria</taxon>
        <taxon>Rhodospirillales</taxon>
        <taxon>Azospirillaceae</taxon>
        <taxon>Azospirillum</taxon>
    </lineage>
</organism>
<comment type="caution">
    <text evidence="2">The sequence shown here is derived from an EMBL/GenBank/DDBJ whole genome shotgun (WGS) entry which is preliminary data.</text>
</comment>
<dbReference type="RefSeq" id="WP_306704244.1">
    <property type="nucleotide sequence ID" value="NZ_JAUJFI010000018.1"/>
</dbReference>
<dbReference type="Proteomes" id="UP001227317">
    <property type="component" value="Unassembled WGS sequence"/>
</dbReference>
<dbReference type="SUPFAM" id="SSF82771">
    <property type="entry name" value="GIY-YIG endonuclease"/>
    <property type="match status" value="1"/>
</dbReference>
<keyword evidence="3" id="KW-1185">Reference proteome</keyword>
<feature type="domain" description="GIY-YIG" evidence="1">
    <location>
        <begin position="38"/>
        <end position="66"/>
    </location>
</feature>
<evidence type="ECO:0000313" key="3">
    <source>
        <dbReference type="Proteomes" id="UP001227317"/>
    </source>
</evidence>
<reference evidence="2 3" key="1">
    <citation type="submission" date="2023-06" db="EMBL/GenBank/DDBJ databases">
        <title>Azospirillum isscasensis sp.nov, a bacterium isolated from rhizosphere soil of rice.</title>
        <authorList>
            <person name="Wang H."/>
        </authorList>
    </citation>
    <scope>NUCLEOTIDE SEQUENCE [LARGE SCALE GENOMIC DNA]</scope>
    <source>
        <strain evidence="2 3">C340-1</strain>
    </source>
</reference>
<sequence length="202" mass="22036">MGYIFYDLRRSDSCRDMAPAALADGTFSDAALPAGMDMAGIYIIVNTQTNNRYVGISSNIKNRFNTRLATVTEMGFHNLEMQRIGVTWGSVSVRNSLPPATYLPQQAAWPVPGSTVVSPPPFGSFVATVDGQSINLEKLLIRFVLRKLGAGGTVSNNAMAYQRYDNPTADIIKVCVAWGDMGGLFQADYIEAEWYPGIGHGW</sequence>
<gene>
    <name evidence="2" type="ORF">QSG27_06130</name>
</gene>
<name>A0ABU0WDJ2_9PROT</name>
<dbReference type="EMBL" id="JAUJFI010000018">
    <property type="protein sequence ID" value="MDQ2102267.1"/>
    <property type="molecule type" value="Genomic_DNA"/>
</dbReference>